<protein>
    <recommendedName>
        <fullName evidence="3">Secreted protein</fullName>
    </recommendedName>
</protein>
<proteinExistence type="predicted"/>
<reference evidence="1 2" key="1">
    <citation type="submission" date="2023-09" db="EMBL/GenBank/DDBJ databases">
        <title>Multi-omics analysis of a traditional fermented food reveals byproduct-associated fungal strains for waste-to-food upcycling.</title>
        <authorList>
            <consortium name="Lawrence Berkeley National Laboratory"/>
            <person name="Rekdal V.M."/>
            <person name="Villalobos-Escobedo J.M."/>
            <person name="Rodriguez-Valeron N."/>
            <person name="Garcia M.O."/>
            <person name="Vasquez D.P."/>
            <person name="Damayanti I."/>
            <person name="Sorensen P.M."/>
            <person name="Baidoo E.E."/>
            <person name="De Carvalho A.C."/>
            <person name="Riley R."/>
            <person name="Lipzen A."/>
            <person name="He G."/>
            <person name="Yan M."/>
            <person name="Haridas S."/>
            <person name="Daum C."/>
            <person name="Yoshinaga Y."/>
            <person name="Ng V."/>
            <person name="Grigoriev I.V."/>
            <person name="Munk R."/>
            <person name="Nuraida L."/>
            <person name="Wijaya C.H."/>
            <person name="Morales P.-C."/>
            <person name="Keasling J.D."/>
        </authorList>
    </citation>
    <scope>NUCLEOTIDE SEQUENCE [LARGE SCALE GENOMIC DNA]</scope>
    <source>
        <strain evidence="1 2">FGSC 2613</strain>
    </source>
</reference>
<dbReference type="Proteomes" id="UP001451303">
    <property type="component" value="Unassembled WGS sequence"/>
</dbReference>
<keyword evidence="2" id="KW-1185">Reference proteome</keyword>
<gene>
    <name evidence="1" type="ORF">QR685DRAFT_537177</name>
</gene>
<sequence length="92" mass="10095">MNHLLLLLGLSRALWAGMMLLHKFLGKSLLLLPFLGALLPNRVFSFTLATITSAFDPDFHFLKLVPSCHGTARVLKISRVVKEKGVSGTIHG</sequence>
<evidence type="ECO:0008006" key="3">
    <source>
        <dbReference type="Google" id="ProtNLM"/>
    </source>
</evidence>
<dbReference type="EMBL" id="JAVLET010000015">
    <property type="protein sequence ID" value="KAL0465686.1"/>
    <property type="molecule type" value="Genomic_DNA"/>
</dbReference>
<accession>A0ABR3CZ21</accession>
<evidence type="ECO:0000313" key="1">
    <source>
        <dbReference type="EMBL" id="KAL0465686.1"/>
    </source>
</evidence>
<comment type="caution">
    <text evidence="1">The sequence shown here is derived from an EMBL/GenBank/DDBJ whole genome shotgun (WGS) entry which is preliminary data.</text>
</comment>
<organism evidence="1 2">
    <name type="scientific">Neurospora intermedia</name>
    <dbReference type="NCBI Taxonomy" id="5142"/>
    <lineage>
        <taxon>Eukaryota</taxon>
        <taxon>Fungi</taxon>
        <taxon>Dikarya</taxon>
        <taxon>Ascomycota</taxon>
        <taxon>Pezizomycotina</taxon>
        <taxon>Sordariomycetes</taxon>
        <taxon>Sordariomycetidae</taxon>
        <taxon>Sordariales</taxon>
        <taxon>Sordariaceae</taxon>
        <taxon>Neurospora</taxon>
    </lineage>
</organism>
<evidence type="ECO:0000313" key="2">
    <source>
        <dbReference type="Proteomes" id="UP001451303"/>
    </source>
</evidence>
<name>A0ABR3CZ21_NEUIN</name>